<feature type="domain" description="Organic solvent tolerance-like N-terminal" evidence="2">
    <location>
        <begin position="82"/>
        <end position="128"/>
    </location>
</feature>
<accession>A0A2T1DYS1</accession>
<feature type="region of interest" description="Disordered" evidence="1">
    <location>
        <begin position="154"/>
        <end position="195"/>
    </location>
</feature>
<evidence type="ECO:0000313" key="4">
    <source>
        <dbReference type="Proteomes" id="UP000239576"/>
    </source>
</evidence>
<dbReference type="EMBL" id="PVWK01000123">
    <property type="protein sequence ID" value="PSB25630.1"/>
    <property type="molecule type" value="Genomic_DNA"/>
</dbReference>
<comment type="caution">
    <text evidence="3">The sequence shown here is derived from an EMBL/GenBank/DDBJ whole genome shotgun (WGS) entry which is preliminary data.</text>
</comment>
<dbReference type="OrthoDB" id="462272at2"/>
<reference evidence="3 4" key="2">
    <citation type="submission" date="2018-03" db="EMBL/GenBank/DDBJ databases">
        <title>The ancient ancestry and fast evolution of plastids.</title>
        <authorList>
            <person name="Moore K.R."/>
            <person name="Magnabosco C."/>
            <person name="Momper L."/>
            <person name="Gold D.A."/>
            <person name="Bosak T."/>
            <person name="Fournier G.P."/>
        </authorList>
    </citation>
    <scope>NUCLEOTIDE SEQUENCE [LARGE SCALE GENOMIC DNA]</scope>
    <source>
        <strain evidence="3 4">ULC18</strain>
    </source>
</reference>
<keyword evidence="4" id="KW-1185">Reference proteome</keyword>
<gene>
    <name evidence="3" type="ORF">C7B82_22705</name>
</gene>
<dbReference type="AlphaFoldDB" id="A0A2T1DYS1"/>
<dbReference type="Pfam" id="PF03968">
    <property type="entry name" value="LptD_N"/>
    <property type="match status" value="1"/>
</dbReference>
<evidence type="ECO:0000256" key="1">
    <source>
        <dbReference type="SAM" id="MobiDB-lite"/>
    </source>
</evidence>
<dbReference type="InterPro" id="IPR005653">
    <property type="entry name" value="OstA-like_N"/>
</dbReference>
<dbReference type="RefSeq" id="WP_106258838.1">
    <property type="nucleotide sequence ID" value="NZ_CAWNSW010000161.1"/>
</dbReference>
<sequence length="195" mass="20742">MKSLFRSLDVSLKPLKLAAIIPSALATVLLLDSAASLLLARNPAIAQTEAGRSLTLRSDVQEANSKTGVITARGNVQINYPARQIQATSAQAQYFSRERRIVLSGNVYVLQQGNSLRGETVTYLIDEGKFVALPDAPKQVESIYLVPEATAAPAPTANSAPFTPQPQFTPAVPVLPRKQPDLAPPLSSPSSPGSR</sequence>
<name>A0A2T1DYS1_9CYAN</name>
<dbReference type="Gene3D" id="2.60.450.10">
    <property type="entry name" value="Lipopolysaccharide (LPS) transport protein A like domain"/>
    <property type="match status" value="1"/>
</dbReference>
<evidence type="ECO:0000259" key="2">
    <source>
        <dbReference type="Pfam" id="PF03968"/>
    </source>
</evidence>
<dbReference type="Proteomes" id="UP000239576">
    <property type="component" value="Unassembled WGS sequence"/>
</dbReference>
<protein>
    <submittedName>
        <fullName evidence="3">OstA family protein</fullName>
    </submittedName>
</protein>
<evidence type="ECO:0000313" key="3">
    <source>
        <dbReference type="EMBL" id="PSB25630.1"/>
    </source>
</evidence>
<organism evidence="3 4">
    <name type="scientific">Stenomitos frigidus ULC18</name>
    <dbReference type="NCBI Taxonomy" id="2107698"/>
    <lineage>
        <taxon>Bacteria</taxon>
        <taxon>Bacillati</taxon>
        <taxon>Cyanobacteriota</taxon>
        <taxon>Cyanophyceae</taxon>
        <taxon>Leptolyngbyales</taxon>
        <taxon>Leptolyngbyaceae</taxon>
        <taxon>Stenomitos</taxon>
    </lineage>
</organism>
<reference evidence="4" key="1">
    <citation type="submission" date="2018-02" db="EMBL/GenBank/DDBJ databases">
        <authorList>
            <person name="Moore K."/>
            <person name="Momper L."/>
        </authorList>
    </citation>
    <scope>NUCLEOTIDE SEQUENCE [LARGE SCALE GENOMIC DNA]</scope>
    <source>
        <strain evidence="4">ULC18</strain>
    </source>
</reference>
<proteinExistence type="predicted"/>